<dbReference type="RefSeq" id="WP_425280974.1">
    <property type="nucleotide sequence ID" value="NZ_CP028271.1"/>
</dbReference>
<sequence length="128" mass="14937">MVKCTALALAPQRAKAPFTTIRLVHSRVDKVEKMTFEEFRKTWRQLRSNNRNPALNYFNRQNEAFKFCVLALANRDAPGTFRADDVGRPFESFDEQRRELIIIAMNQLSRWGRILPRQFSIADSFLSA</sequence>
<dbReference type="Proteomes" id="UP000464053">
    <property type="component" value="Chromosome"/>
</dbReference>
<dbReference type="EMBL" id="CP028271">
    <property type="protein sequence ID" value="QHM72492.1"/>
    <property type="molecule type" value="Genomic_DNA"/>
</dbReference>
<organism evidence="1 2">
    <name type="scientific">Mixta intestinalis</name>
    <dbReference type="NCBI Taxonomy" id="1615494"/>
    <lineage>
        <taxon>Bacteria</taxon>
        <taxon>Pseudomonadati</taxon>
        <taxon>Pseudomonadota</taxon>
        <taxon>Gammaproteobacteria</taxon>
        <taxon>Enterobacterales</taxon>
        <taxon>Erwiniaceae</taxon>
        <taxon>Mixta</taxon>
    </lineage>
</organism>
<name>A0A6P1Q2D8_9GAMM</name>
<evidence type="ECO:0000313" key="2">
    <source>
        <dbReference type="Proteomes" id="UP000464053"/>
    </source>
</evidence>
<protein>
    <submittedName>
        <fullName evidence="1">Uncharacterized protein</fullName>
    </submittedName>
</protein>
<reference evidence="1 2" key="1">
    <citation type="submission" date="2018-03" db="EMBL/GenBank/DDBJ databases">
        <title>Pantoea intestinalis SRCM103226 isolated form the mealworm.</title>
        <authorList>
            <person name="Jeong D.-Y."/>
            <person name="Kim J.W."/>
        </authorList>
    </citation>
    <scope>NUCLEOTIDE SEQUENCE [LARGE SCALE GENOMIC DNA]</scope>
    <source>
        <strain evidence="1 2">SRCM103226</strain>
    </source>
</reference>
<evidence type="ECO:0000313" key="1">
    <source>
        <dbReference type="EMBL" id="QHM72492.1"/>
    </source>
</evidence>
<dbReference type="AlphaFoldDB" id="A0A6P1Q2D8"/>
<proteinExistence type="predicted"/>
<dbReference type="KEGG" id="mint:C7M51_02805"/>
<accession>A0A6P1Q2D8</accession>
<keyword evidence="2" id="KW-1185">Reference proteome</keyword>
<gene>
    <name evidence="1" type="ORF">C7M51_02805</name>
</gene>